<feature type="compositionally biased region" description="Low complexity" evidence="1">
    <location>
        <begin position="191"/>
        <end position="202"/>
    </location>
</feature>
<reference evidence="2" key="1">
    <citation type="journal article" date="2020" name="Stud. Mycol.">
        <title>101 Dothideomycetes genomes: a test case for predicting lifestyles and emergence of pathogens.</title>
        <authorList>
            <person name="Haridas S."/>
            <person name="Albert R."/>
            <person name="Binder M."/>
            <person name="Bloem J."/>
            <person name="Labutti K."/>
            <person name="Salamov A."/>
            <person name="Andreopoulos B."/>
            <person name="Baker S."/>
            <person name="Barry K."/>
            <person name="Bills G."/>
            <person name="Bluhm B."/>
            <person name="Cannon C."/>
            <person name="Castanera R."/>
            <person name="Culley D."/>
            <person name="Daum C."/>
            <person name="Ezra D."/>
            <person name="Gonzalez J."/>
            <person name="Henrissat B."/>
            <person name="Kuo A."/>
            <person name="Liang C."/>
            <person name="Lipzen A."/>
            <person name="Lutzoni F."/>
            <person name="Magnuson J."/>
            <person name="Mondo S."/>
            <person name="Nolan M."/>
            <person name="Ohm R."/>
            <person name="Pangilinan J."/>
            <person name="Park H.-J."/>
            <person name="Ramirez L."/>
            <person name="Alfaro M."/>
            <person name="Sun H."/>
            <person name="Tritt A."/>
            <person name="Yoshinaga Y."/>
            <person name="Zwiers L.-H."/>
            <person name="Turgeon B."/>
            <person name="Goodwin S."/>
            <person name="Spatafora J."/>
            <person name="Crous P."/>
            <person name="Grigoriev I."/>
        </authorList>
    </citation>
    <scope>NUCLEOTIDE SEQUENCE</scope>
    <source>
        <strain evidence="2">CBS 121739</strain>
    </source>
</reference>
<dbReference type="AlphaFoldDB" id="A0A6A6VQT5"/>
<dbReference type="Proteomes" id="UP000799437">
    <property type="component" value="Unassembled WGS sequence"/>
</dbReference>
<evidence type="ECO:0000313" key="3">
    <source>
        <dbReference type="Proteomes" id="UP000799437"/>
    </source>
</evidence>
<feature type="compositionally biased region" description="Pro residues" evidence="1">
    <location>
        <begin position="1"/>
        <end position="14"/>
    </location>
</feature>
<dbReference type="RefSeq" id="XP_033595413.1">
    <property type="nucleotide sequence ID" value="XM_033745882.1"/>
</dbReference>
<feature type="compositionally biased region" description="Polar residues" evidence="1">
    <location>
        <begin position="80"/>
        <end position="92"/>
    </location>
</feature>
<evidence type="ECO:0000256" key="1">
    <source>
        <dbReference type="SAM" id="MobiDB-lite"/>
    </source>
</evidence>
<dbReference type="EMBL" id="ML996589">
    <property type="protein sequence ID" value="KAF2752962.1"/>
    <property type="molecule type" value="Genomic_DNA"/>
</dbReference>
<name>A0A6A6VQT5_9PEZI</name>
<keyword evidence="3" id="KW-1185">Reference proteome</keyword>
<proteinExistence type="predicted"/>
<accession>A0A6A6VQT5</accession>
<dbReference type="GeneID" id="54486936"/>
<feature type="region of interest" description="Disordered" evidence="1">
    <location>
        <begin position="144"/>
        <end position="217"/>
    </location>
</feature>
<evidence type="ECO:0000313" key="2">
    <source>
        <dbReference type="EMBL" id="KAF2752962.1"/>
    </source>
</evidence>
<feature type="compositionally biased region" description="Basic and acidic residues" evidence="1">
    <location>
        <begin position="146"/>
        <end position="157"/>
    </location>
</feature>
<feature type="compositionally biased region" description="Low complexity" evidence="1">
    <location>
        <begin position="41"/>
        <end position="52"/>
    </location>
</feature>
<organism evidence="2 3">
    <name type="scientific">Pseudovirgaria hyperparasitica</name>
    <dbReference type="NCBI Taxonomy" id="470096"/>
    <lineage>
        <taxon>Eukaryota</taxon>
        <taxon>Fungi</taxon>
        <taxon>Dikarya</taxon>
        <taxon>Ascomycota</taxon>
        <taxon>Pezizomycotina</taxon>
        <taxon>Dothideomycetes</taxon>
        <taxon>Dothideomycetes incertae sedis</taxon>
        <taxon>Acrospermales</taxon>
        <taxon>Acrospermaceae</taxon>
        <taxon>Pseudovirgaria</taxon>
    </lineage>
</organism>
<protein>
    <submittedName>
        <fullName evidence="2">Uncharacterized protein</fullName>
    </submittedName>
</protein>
<feature type="region of interest" description="Disordered" evidence="1">
    <location>
        <begin position="1"/>
        <end position="21"/>
    </location>
</feature>
<sequence>MPVPGYFPRTPSPSPASGSRSYRLFRTLVPAPEEAMMNIASPSESSSSSPTPEQHDFVDSVSELHLSALHVDEDNRRSTRQASLGPSDSASYVTARDFNTVYAPPEDQDGEKHGLNASGIESMTLPGGITVNVTYGRHAASLKHSRVSDSDMDHVLGEENGDDNSSGDDISTSRPSPSPYKRARPSNKTQGGTRTAAAGRASGARRRLPDSSISTHMRGMTAANTLRIAQEAQRRRIMREAEEAHLGQLRDKAMAIELFDTSLRAAVVSLYRKAAADCPELAGLSRLYQELVQGLGDEGLMRELSAVGVWKARF</sequence>
<gene>
    <name evidence="2" type="ORF">EJ05DRAFT_490497</name>
</gene>
<feature type="region of interest" description="Disordered" evidence="1">
    <location>
        <begin position="33"/>
        <end position="125"/>
    </location>
</feature>